<feature type="compositionally biased region" description="Pro residues" evidence="1">
    <location>
        <begin position="239"/>
        <end position="252"/>
    </location>
</feature>
<dbReference type="Proteomes" id="UP001418222">
    <property type="component" value="Unassembled WGS sequence"/>
</dbReference>
<keyword evidence="4" id="KW-1185">Reference proteome</keyword>
<dbReference type="Pfam" id="PF03732">
    <property type="entry name" value="Retrotrans_gag"/>
    <property type="match status" value="1"/>
</dbReference>
<sequence length="266" mass="29977">MKALFEAQQSRNLEEVRSLFAGLCTDHSVNSGAVGSPPPSYHHQTSSSNLPTRLGRLDFPRFDGEGLLEWVFKCDQFFEVDNTPADLKVKVASVHLEGRALYWHQAYMKARLTRECPTWEAYCQALHNRFGSLLFDDPMSALKNLRQRTSVQAYLDEFDLLLHRVDIAEEHAISFCLAGLKDEIEYAVRMFQPKTLLDVFSLARLQEHRDAASNKRLGNVTPGFQPRREHFSTSSFRVPAPPAPSPQGPSPVLPAELGDRPREAVG</sequence>
<gene>
    <name evidence="3" type="ORF">KSP39_PZI008721</name>
</gene>
<evidence type="ECO:0000313" key="4">
    <source>
        <dbReference type="Proteomes" id="UP001418222"/>
    </source>
</evidence>
<reference evidence="3 4" key="1">
    <citation type="journal article" date="2022" name="Nat. Plants">
        <title>Genomes of leafy and leafless Platanthera orchids illuminate the evolution of mycoheterotrophy.</title>
        <authorList>
            <person name="Li M.H."/>
            <person name="Liu K.W."/>
            <person name="Li Z."/>
            <person name="Lu H.C."/>
            <person name="Ye Q.L."/>
            <person name="Zhang D."/>
            <person name="Wang J.Y."/>
            <person name="Li Y.F."/>
            <person name="Zhong Z.M."/>
            <person name="Liu X."/>
            <person name="Yu X."/>
            <person name="Liu D.K."/>
            <person name="Tu X.D."/>
            <person name="Liu B."/>
            <person name="Hao Y."/>
            <person name="Liao X.Y."/>
            <person name="Jiang Y.T."/>
            <person name="Sun W.H."/>
            <person name="Chen J."/>
            <person name="Chen Y.Q."/>
            <person name="Ai Y."/>
            <person name="Zhai J.W."/>
            <person name="Wu S.S."/>
            <person name="Zhou Z."/>
            <person name="Hsiao Y.Y."/>
            <person name="Wu W.L."/>
            <person name="Chen Y.Y."/>
            <person name="Lin Y.F."/>
            <person name="Hsu J.L."/>
            <person name="Li C.Y."/>
            <person name="Wang Z.W."/>
            <person name="Zhao X."/>
            <person name="Zhong W.Y."/>
            <person name="Ma X.K."/>
            <person name="Ma L."/>
            <person name="Huang J."/>
            <person name="Chen G.Z."/>
            <person name="Huang M.Z."/>
            <person name="Huang L."/>
            <person name="Peng D.H."/>
            <person name="Luo Y.B."/>
            <person name="Zou S.Q."/>
            <person name="Chen S.P."/>
            <person name="Lan S."/>
            <person name="Tsai W.C."/>
            <person name="Van de Peer Y."/>
            <person name="Liu Z.J."/>
        </authorList>
    </citation>
    <scope>NUCLEOTIDE SEQUENCE [LARGE SCALE GENOMIC DNA]</scope>
    <source>
        <strain evidence="3">Lor287</strain>
    </source>
</reference>
<evidence type="ECO:0000256" key="1">
    <source>
        <dbReference type="SAM" id="MobiDB-lite"/>
    </source>
</evidence>
<comment type="caution">
    <text evidence="3">The sequence shown here is derived from an EMBL/GenBank/DDBJ whole genome shotgun (WGS) entry which is preliminary data.</text>
</comment>
<dbReference type="InterPro" id="IPR005162">
    <property type="entry name" value="Retrotrans_gag_dom"/>
</dbReference>
<dbReference type="AlphaFoldDB" id="A0AAP0BL31"/>
<organism evidence="3 4">
    <name type="scientific">Platanthera zijinensis</name>
    <dbReference type="NCBI Taxonomy" id="2320716"/>
    <lineage>
        <taxon>Eukaryota</taxon>
        <taxon>Viridiplantae</taxon>
        <taxon>Streptophyta</taxon>
        <taxon>Embryophyta</taxon>
        <taxon>Tracheophyta</taxon>
        <taxon>Spermatophyta</taxon>
        <taxon>Magnoliopsida</taxon>
        <taxon>Liliopsida</taxon>
        <taxon>Asparagales</taxon>
        <taxon>Orchidaceae</taxon>
        <taxon>Orchidoideae</taxon>
        <taxon>Orchideae</taxon>
        <taxon>Orchidinae</taxon>
        <taxon>Platanthera</taxon>
    </lineage>
</organism>
<feature type="compositionally biased region" description="Basic and acidic residues" evidence="1">
    <location>
        <begin position="257"/>
        <end position="266"/>
    </location>
</feature>
<name>A0AAP0BL31_9ASPA</name>
<evidence type="ECO:0000259" key="2">
    <source>
        <dbReference type="Pfam" id="PF03732"/>
    </source>
</evidence>
<feature type="region of interest" description="Disordered" evidence="1">
    <location>
        <begin position="213"/>
        <end position="266"/>
    </location>
</feature>
<dbReference type="EMBL" id="JBBWWQ010000007">
    <property type="protein sequence ID" value="KAK8942861.1"/>
    <property type="molecule type" value="Genomic_DNA"/>
</dbReference>
<evidence type="ECO:0000313" key="3">
    <source>
        <dbReference type="EMBL" id="KAK8942861.1"/>
    </source>
</evidence>
<proteinExistence type="predicted"/>
<accession>A0AAP0BL31</accession>
<feature type="domain" description="Retrotransposon gag" evidence="2">
    <location>
        <begin position="90"/>
        <end position="182"/>
    </location>
</feature>
<protein>
    <recommendedName>
        <fullName evidence="2">Retrotransposon gag domain-containing protein</fullName>
    </recommendedName>
</protein>